<reference evidence="2" key="1">
    <citation type="submission" date="2013-03" db="EMBL/GenBank/DDBJ databases">
        <title>The Genome Sequence of Anopheles dirus WRAIR2.</title>
        <authorList>
            <consortium name="The Broad Institute Genomics Platform"/>
            <person name="Neafsey D.E."/>
            <person name="Walton C."/>
            <person name="Walker B."/>
            <person name="Young S.K."/>
            <person name="Zeng Q."/>
            <person name="Gargeya S."/>
            <person name="Fitzgerald M."/>
            <person name="Haas B."/>
            <person name="Abouelleil A."/>
            <person name="Allen A.W."/>
            <person name="Alvarado L."/>
            <person name="Arachchi H.M."/>
            <person name="Berlin A.M."/>
            <person name="Chapman S.B."/>
            <person name="Gainer-Dewar J."/>
            <person name="Goldberg J."/>
            <person name="Griggs A."/>
            <person name="Gujja S."/>
            <person name="Hansen M."/>
            <person name="Howarth C."/>
            <person name="Imamovic A."/>
            <person name="Ireland A."/>
            <person name="Larimer J."/>
            <person name="McCowan C."/>
            <person name="Murphy C."/>
            <person name="Pearson M."/>
            <person name="Poon T.W."/>
            <person name="Priest M."/>
            <person name="Roberts A."/>
            <person name="Saif S."/>
            <person name="Shea T."/>
            <person name="Sisk P."/>
            <person name="Sykes S."/>
            <person name="Wortman J."/>
            <person name="Nusbaum C."/>
            <person name="Birren B."/>
        </authorList>
    </citation>
    <scope>NUCLEOTIDE SEQUENCE [LARGE SCALE GENOMIC DNA]</scope>
    <source>
        <strain evidence="2">WRAIR2</strain>
    </source>
</reference>
<accession>A0A182NXC2</accession>
<keyword evidence="2" id="KW-1185">Reference proteome</keyword>
<name>A0A182NXC2_9DIPT</name>
<organism evidence="1 2">
    <name type="scientific">Anopheles dirus</name>
    <dbReference type="NCBI Taxonomy" id="7168"/>
    <lineage>
        <taxon>Eukaryota</taxon>
        <taxon>Metazoa</taxon>
        <taxon>Ecdysozoa</taxon>
        <taxon>Arthropoda</taxon>
        <taxon>Hexapoda</taxon>
        <taxon>Insecta</taxon>
        <taxon>Pterygota</taxon>
        <taxon>Neoptera</taxon>
        <taxon>Endopterygota</taxon>
        <taxon>Diptera</taxon>
        <taxon>Nematocera</taxon>
        <taxon>Culicoidea</taxon>
        <taxon>Culicidae</taxon>
        <taxon>Anophelinae</taxon>
        <taxon>Anopheles</taxon>
    </lineage>
</organism>
<evidence type="ECO:0000313" key="1">
    <source>
        <dbReference type="EnsemblMetazoa" id="ADIR014505-PA"/>
    </source>
</evidence>
<reference evidence="1" key="2">
    <citation type="submission" date="2020-05" db="UniProtKB">
        <authorList>
            <consortium name="EnsemblMetazoa"/>
        </authorList>
    </citation>
    <scope>IDENTIFICATION</scope>
    <source>
        <strain evidence="1">WRAIR2</strain>
    </source>
</reference>
<dbReference type="Proteomes" id="UP000075884">
    <property type="component" value="Unassembled WGS sequence"/>
</dbReference>
<dbReference type="AlphaFoldDB" id="A0A182NXC2"/>
<sequence length="78" mass="8843">MLTKVLYILQEAGNISLEEICNKMEKLDHGDLLVGGMNTQPLAILKALDQGIKFGFITSDPKRRLFKLGVDFRRSETY</sequence>
<evidence type="ECO:0000313" key="2">
    <source>
        <dbReference type="Proteomes" id="UP000075884"/>
    </source>
</evidence>
<protein>
    <submittedName>
        <fullName evidence="1">Uncharacterized protein</fullName>
    </submittedName>
</protein>
<proteinExistence type="predicted"/>
<dbReference type="EnsemblMetazoa" id="ADIR014505-RA">
    <property type="protein sequence ID" value="ADIR014505-PA"/>
    <property type="gene ID" value="ADIR014505"/>
</dbReference>
<dbReference type="VEuPathDB" id="VectorBase:ADIR014505"/>